<evidence type="ECO:0000313" key="2">
    <source>
        <dbReference type="EMBL" id="WVZ72364.1"/>
    </source>
</evidence>
<gene>
    <name evidence="2" type="ORF">U9M48_020837</name>
</gene>
<evidence type="ECO:0000313" key="3">
    <source>
        <dbReference type="Proteomes" id="UP001341281"/>
    </source>
</evidence>
<dbReference type="Proteomes" id="UP001341281">
    <property type="component" value="Chromosome 04"/>
</dbReference>
<proteinExistence type="predicted"/>
<accession>A0AAQ3TGC7</accession>
<feature type="region of interest" description="Disordered" evidence="1">
    <location>
        <begin position="54"/>
        <end position="78"/>
    </location>
</feature>
<sequence length="78" mass="8577">MTAQRVATGGAATSAAHDEELRGMPWCDVQGATLPWGAVEEKGVDGARRRWWSKEQPATRGRGDVVRRSWRGKEEPAT</sequence>
<reference evidence="2 3" key="1">
    <citation type="submission" date="2024-02" db="EMBL/GenBank/DDBJ databases">
        <title>High-quality chromosome-scale genome assembly of Pensacola bahiagrass (Paspalum notatum Flugge var. saurae).</title>
        <authorList>
            <person name="Vega J.M."/>
            <person name="Podio M."/>
            <person name="Orjuela J."/>
            <person name="Siena L.A."/>
            <person name="Pessino S.C."/>
            <person name="Combes M.C."/>
            <person name="Mariac C."/>
            <person name="Albertini E."/>
            <person name="Pupilli F."/>
            <person name="Ortiz J.P.A."/>
            <person name="Leblanc O."/>
        </authorList>
    </citation>
    <scope>NUCLEOTIDE SEQUENCE [LARGE SCALE GENOMIC DNA]</scope>
    <source>
        <strain evidence="2">R1</strain>
        <tissue evidence="2">Leaf</tissue>
    </source>
</reference>
<keyword evidence="3" id="KW-1185">Reference proteome</keyword>
<organism evidence="2 3">
    <name type="scientific">Paspalum notatum var. saurae</name>
    <dbReference type="NCBI Taxonomy" id="547442"/>
    <lineage>
        <taxon>Eukaryota</taxon>
        <taxon>Viridiplantae</taxon>
        <taxon>Streptophyta</taxon>
        <taxon>Embryophyta</taxon>
        <taxon>Tracheophyta</taxon>
        <taxon>Spermatophyta</taxon>
        <taxon>Magnoliopsida</taxon>
        <taxon>Liliopsida</taxon>
        <taxon>Poales</taxon>
        <taxon>Poaceae</taxon>
        <taxon>PACMAD clade</taxon>
        <taxon>Panicoideae</taxon>
        <taxon>Andropogonodae</taxon>
        <taxon>Paspaleae</taxon>
        <taxon>Paspalinae</taxon>
        <taxon>Paspalum</taxon>
    </lineage>
</organism>
<feature type="region of interest" description="Disordered" evidence="1">
    <location>
        <begin position="1"/>
        <end position="22"/>
    </location>
</feature>
<dbReference type="AlphaFoldDB" id="A0AAQ3TGC7"/>
<dbReference type="EMBL" id="CP144748">
    <property type="protein sequence ID" value="WVZ72364.1"/>
    <property type="molecule type" value="Genomic_DNA"/>
</dbReference>
<evidence type="ECO:0000256" key="1">
    <source>
        <dbReference type="SAM" id="MobiDB-lite"/>
    </source>
</evidence>
<feature type="compositionally biased region" description="Basic and acidic residues" evidence="1">
    <location>
        <begin position="61"/>
        <end position="78"/>
    </location>
</feature>
<name>A0AAQ3TGC7_PASNO</name>
<protein>
    <submittedName>
        <fullName evidence="2">Uncharacterized protein</fullName>
    </submittedName>
</protein>